<dbReference type="InterPro" id="IPR029051">
    <property type="entry name" value="DUF4352"/>
</dbReference>
<feature type="compositionally biased region" description="Basic and acidic residues" evidence="2">
    <location>
        <begin position="60"/>
        <end position="71"/>
    </location>
</feature>
<organism evidence="5">
    <name type="scientific">Acetithermum autotrophicum</name>
    <dbReference type="NCBI Taxonomy" id="1446466"/>
    <lineage>
        <taxon>Bacteria</taxon>
        <taxon>Candidatus Bipolaricaulota</taxon>
        <taxon>Candidatus Acetithermum</taxon>
    </lineage>
</organism>
<evidence type="ECO:0000259" key="4">
    <source>
        <dbReference type="Pfam" id="PF11611"/>
    </source>
</evidence>
<protein>
    <recommendedName>
        <fullName evidence="4">DUF4352 domain-containing protein</fullName>
    </recommendedName>
</protein>
<evidence type="ECO:0000256" key="1">
    <source>
        <dbReference type="ARBA" id="ARBA00022729"/>
    </source>
</evidence>
<sequence>MRSRLIVITVILAGLIALVWYIGLQRRPEQHSASVAPQPSASQPHHPIAVLAAPPTAQQKRSEPCPRDRTDNGMVRLSVRSVSTTKQIGFWTLNPDRRFVIVEVFLEAITDFQLASSAMLWLEEPDGTEHRRSVATGALARPLPSLSPSRGEGVGGEIAFEIGAQTRELTLHYDPFLARTLTLCLTVP</sequence>
<keyword evidence="3" id="KW-0812">Transmembrane</keyword>
<feature type="transmembrane region" description="Helical" evidence="3">
    <location>
        <begin position="6"/>
        <end position="24"/>
    </location>
</feature>
<keyword evidence="3" id="KW-0472">Membrane</keyword>
<gene>
    <name evidence="5" type="ORF">HGMM_OP4C512</name>
</gene>
<keyword evidence="3" id="KW-1133">Transmembrane helix</keyword>
<evidence type="ECO:0000313" key="5">
    <source>
        <dbReference type="EMBL" id="BAL59876.1"/>
    </source>
</evidence>
<name>H5STM1_ACEAU</name>
<feature type="region of interest" description="Disordered" evidence="2">
    <location>
        <begin position="53"/>
        <end position="72"/>
    </location>
</feature>
<reference evidence="5" key="1">
    <citation type="journal article" date="2005" name="Environ. Microbiol.">
        <title>Genetic and functional properties of uncultivated thermophilic crenarchaeotes from a subsurface gold mine as revealed by analysis of genome fragments.</title>
        <authorList>
            <person name="Nunoura T."/>
            <person name="Hirayama H."/>
            <person name="Takami H."/>
            <person name="Oida H."/>
            <person name="Nishi S."/>
            <person name="Shimamura S."/>
            <person name="Suzuki Y."/>
            <person name="Inagaki F."/>
            <person name="Takai K."/>
            <person name="Nealson K.H."/>
            <person name="Horikoshi K."/>
        </authorList>
    </citation>
    <scope>NUCLEOTIDE SEQUENCE</scope>
</reference>
<feature type="domain" description="DUF4352" evidence="4">
    <location>
        <begin position="71"/>
        <end position="176"/>
    </location>
</feature>
<accession>H5STM1</accession>
<evidence type="ECO:0000256" key="2">
    <source>
        <dbReference type="SAM" id="MobiDB-lite"/>
    </source>
</evidence>
<dbReference type="Gene3D" id="2.60.40.1240">
    <property type="match status" value="1"/>
</dbReference>
<dbReference type="InterPro" id="IPR029050">
    <property type="entry name" value="Immunoprotect_excell_Ig-like"/>
</dbReference>
<dbReference type="Pfam" id="PF11611">
    <property type="entry name" value="DUF4352"/>
    <property type="match status" value="1"/>
</dbReference>
<dbReference type="EMBL" id="AP011803">
    <property type="protein sequence ID" value="BAL59876.1"/>
    <property type="molecule type" value="Genomic_DNA"/>
</dbReference>
<keyword evidence="1" id="KW-0732">Signal</keyword>
<proteinExistence type="predicted"/>
<dbReference type="AlphaFoldDB" id="H5STM1"/>
<reference evidence="5" key="2">
    <citation type="journal article" date="2012" name="PLoS ONE">
        <title>A Deeply Branching Thermophilic Bacterium with an Ancient Acetyl-CoA Pathway Dominates a Subsurface Ecosystem.</title>
        <authorList>
            <person name="Takami H."/>
            <person name="Noguchi H."/>
            <person name="Takaki Y."/>
            <person name="Uchiyama I."/>
            <person name="Toyoda A."/>
            <person name="Nishi S."/>
            <person name="Chee G.-J."/>
            <person name="Arai W."/>
            <person name="Nunoura T."/>
            <person name="Itoh T."/>
            <person name="Hattori M."/>
            <person name="Takai K."/>
        </authorList>
    </citation>
    <scope>NUCLEOTIDE SEQUENCE</scope>
</reference>
<evidence type="ECO:0000256" key="3">
    <source>
        <dbReference type="SAM" id="Phobius"/>
    </source>
</evidence>